<proteinExistence type="predicted"/>
<keyword evidence="2" id="KW-1185">Reference proteome</keyword>
<accession>A0A841G1Z6</accession>
<dbReference type="Proteomes" id="UP000548476">
    <property type="component" value="Unassembled WGS sequence"/>
</dbReference>
<evidence type="ECO:0000313" key="1">
    <source>
        <dbReference type="EMBL" id="MBB6038719.1"/>
    </source>
</evidence>
<dbReference type="AlphaFoldDB" id="A0A841G1Z6"/>
<gene>
    <name evidence="1" type="ORF">HNR73_006605</name>
</gene>
<name>A0A841G1Z6_9ACTN</name>
<reference evidence="1 2" key="1">
    <citation type="submission" date="2020-08" db="EMBL/GenBank/DDBJ databases">
        <title>Genomic Encyclopedia of Type Strains, Phase IV (KMG-IV): sequencing the most valuable type-strain genomes for metagenomic binning, comparative biology and taxonomic classification.</title>
        <authorList>
            <person name="Goeker M."/>
        </authorList>
    </citation>
    <scope>NUCLEOTIDE SEQUENCE [LARGE SCALE GENOMIC DNA]</scope>
    <source>
        <strain evidence="1 2">YIM 65646</strain>
    </source>
</reference>
<dbReference type="EMBL" id="JACHGT010000018">
    <property type="protein sequence ID" value="MBB6038719.1"/>
    <property type="molecule type" value="Genomic_DNA"/>
</dbReference>
<protein>
    <submittedName>
        <fullName evidence="1">Uncharacterized protein</fullName>
    </submittedName>
</protein>
<sequence length="43" mass="4567">MLARPVSMCRVRRCPAWETKASEGMTYSGIWHGVAGAEVSAGG</sequence>
<dbReference type="RefSeq" id="WP_260337578.1">
    <property type="nucleotide sequence ID" value="NZ_JACHGT010000018.1"/>
</dbReference>
<organism evidence="1 2">
    <name type="scientific">Phytomonospora endophytica</name>
    <dbReference type="NCBI Taxonomy" id="714109"/>
    <lineage>
        <taxon>Bacteria</taxon>
        <taxon>Bacillati</taxon>
        <taxon>Actinomycetota</taxon>
        <taxon>Actinomycetes</taxon>
        <taxon>Micromonosporales</taxon>
        <taxon>Micromonosporaceae</taxon>
        <taxon>Phytomonospora</taxon>
    </lineage>
</organism>
<evidence type="ECO:0000313" key="2">
    <source>
        <dbReference type="Proteomes" id="UP000548476"/>
    </source>
</evidence>
<comment type="caution">
    <text evidence="1">The sequence shown here is derived from an EMBL/GenBank/DDBJ whole genome shotgun (WGS) entry which is preliminary data.</text>
</comment>